<name>A0A4R5NER0_9LACO</name>
<comment type="caution">
    <text evidence="2">The sequence shown here is derived from an EMBL/GenBank/DDBJ whole genome shotgun (WGS) entry which is preliminary data.</text>
</comment>
<keyword evidence="1" id="KW-0812">Transmembrane</keyword>
<feature type="transmembrane region" description="Helical" evidence="1">
    <location>
        <begin position="58"/>
        <end position="82"/>
    </location>
</feature>
<keyword evidence="1" id="KW-1133">Transmembrane helix</keyword>
<keyword evidence="1" id="KW-0472">Membrane</keyword>
<evidence type="ECO:0000256" key="1">
    <source>
        <dbReference type="SAM" id="Phobius"/>
    </source>
</evidence>
<protein>
    <recommendedName>
        <fullName evidence="4">Phage holin family protein</fullName>
    </recommendedName>
</protein>
<reference evidence="2 3" key="1">
    <citation type="journal article" date="2019" name="Appl. Microbiol. Biotechnol.">
        <title>Uncovering carbohydrate metabolism through a genotype-phenotype association study of 56 lactic acid bacteria genomes.</title>
        <authorList>
            <person name="Buron-Moles G."/>
            <person name="Chailyan A."/>
            <person name="Dolejs I."/>
            <person name="Forster J."/>
            <person name="Miks M.H."/>
        </authorList>
    </citation>
    <scope>NUCLEOTIDE SEQUENCE [LARGE SCALE GENOMIC DNA]</scope>
    <source>
        <strain evidence="2 3">ATCC 49373</strain>
    </source>
</reference>
<dbReference type="STRING" id="1122149.FD44_GL000413"/>
<dbReference type="PANTHER" id="PTHR37309">
    <property type="entry name" value="SLR0284 PROTEIN"/>
    <property type="match status" value="1"/>
</dbReference>
<dbReference type="Pfam" id="PF04020">
    <property type="entry name" value="Phage_holin_4_2"/>
    <property type="match status" value="1"/>
</dbReference>
<evidence type="ECO:0000313" key="3">
    <source>
        <dbReference type="Proteomes" id="UP000294854"/>
    </source>
</evidence>
<keyword evidence="3" id="KW-1185">Reference proteome</keyword>
<accession>A0A4R5NER0</accession>
<dbReference type="EMBL" id="PUFO01000104">
    <property type="protein sequence ID" value="TDG71532.1"/>
    <property type="molecule type" value="Genomic_DNA"/>
</dbReference>
<feature type="transmembrane region" description="Helical" evidence="1">
    <location>
        <begin position="88"/>
        <end position="112"/>
    </location>
</feature>
<sequence>MKFWMRIIINTLLFIALAGFFKNMFFVSDIWIALVASLILAVLNALVRPILYILSLPITVLTLGLFSIVINAVMLQLTAFFIGNSFRFSSFGASLLMAVLMSICNTIISSFVTSRKS</sequence>
<organism evidence="2 3">
    <name type="scientific">Secundilactobacillus malefermentans</name>
    <dbReference type="NCBI Taxonomy" id="176292"/>
    <lineage>
        <taxon>Bacteria</taxon>
        <taxon>Bacillati</taxon>
        <taxon>Bacillota</taxon>
        <taxon>Bacilli</taxon>
        <taxon>Lactobacillales</taxon>
        <taxon>Lactobacillaceae</taxon>
        <taxon>Secundilactobacillus</taxon>
    </lineage>
</organism>
<dbReference type="PANTHER" id="PTHR37309:SF1">
    <property type="entry name" value="SLR0284 PROTEIN"/>
    <property type="match status" value="1"/>
</dbReference>
<dbReference type="OrthoDB" id="7205479at2"/>
<dbReference type="RefSeq" id="WP_010620564.1">
    <property type="nucleotide sequence ID" value="NZ_CP042371.1"/>
</dbReference>
<dbReference type="Proteomes" id="UP000294854">
    <property type="component" value="Unassembled WGS sequence"/>
</dbReference>
<proteinExistence type="predicted"/>
<feature type="transmembrane region" description="Helical" evidence="1">
    <location>
        <begin position="7"/>
        <end position="25"/>
    </location>
</feature>
<dbReference type="AlphaFoldDB" id="A0A4R5NER0"/>
<evidence type="ECO:0000313" key="2">
    <source>
        <dbReference type="EMBL" id="TDG71532.1"/>
    </source>
</evidence>
<evidence type="ECO:0008006" key="4">
    <source>
        <dbReference type="Google" id="ProtNLM"/>
    </source>
</evidence>
<gene>
    <name evidence="2" type="ORF">C5L31_001749</name>
</gene>
<feature type="transmembrane region" description="Helical" evidence="1">
    <location>
        <begin position="31"/>
        <end position="51"/>
    </location>
</feature>
<dbReference type="InterPro" id="IPR007165">
    <property type="entry name" value="Phage_holin_4_2"/>
</dbReference>